<keyword evidence="3" id="KW-1185">Reference proteome</keyword>
<dbReference type="CDD" id="cd01647">
    <property type="entry name" value="RT_LTR"/>
    <property type="match status" value="1"/>
</dbReference>
<dbReference type="STRING" id="765257.A0A0C9YY37"/>
<dbReference type="InterPro" id="IPR050951">
    <property type="entry name" value="Retrovirus_Pol_polyprotein"/>
</dbReference>
<dbReference type="Gene3D" id="3.10.10.10">
    <property type="entry name" value="HIV Type 1 Reverse Transcriptase, subunit A, domain 1"/>
    <property type="match status" value="1"/>
</dbReference>
<dbReference type="Pfam" id="PF00078">
    <property type="entry name" value="RVT_1"/>
    <property type="match status" value="1"/>
</dbReference>
<dbReference type="InterPro" id="IPR000477">
    <property type="entry name" value="RT_dom"/>
</dbReference>
<gene>
    <name evidence="2" type="ORF">PISMIDRAFT_16787</name>
</gene>
<dbReference type="Gene3D" id="3.30.70.270">
    <property type="match status" value="2"/>
</dbReference>
<dbReference type="InterPro" id="IPR043502">
    <property type="entry name" value="DNA/RNA_pol_sf"/>
</dbReference>
<evidence type="ECO:0000313" key="2">
    <source>
        <dbReference type="EMBL" id="KIK15067.1"/>
    </source>
</evidence>
<dbReference type="HOGENOM" id="CLU_000384_33_7_1"/>
<dbReference type="EMBL" id="KN833908">
    <property type="protein sequence ID" value="KIK15067.1"/>
    <property type="molecule type" value="Genomic_DNA"/>
</dbReference>
<protein>
    <recommendedName>
        <fullName evidence="1">Reverse transcriptase domain-containing protein</fullName>
    </recommendedName>
</protein>
<reference evidence="2 3" key="1">
    <citation type="submission" date="2014-04" db="EMBL/GenBank/DDBJ databases">
        <authorList>
            <consortium name="DOE Joint Genome Institute"/>
            <person name="Kuo A."/>
            <person name="Kohler A."/>
            <person name="Costa M.D."/>
            <person name="Nagy L.G."/>
            <person name="Floudas D."/>
            <person name="Copeland A."/>
            <person name="Barry K.W."/>
            <person name="Cichocki N."/>
            <person name="Veneault-Fourrey C."/>
            <person name="LaButti K."/>
            <person name="Lindquist E.A."/>
            <person name="Lipzen A."/>
            <person name="Lundell T."/>
            <person name="Morin E."/>
            <person name="Murat C."/>
            <person name="Sun H."/>
            <person name="Tunlid A."/>
            <person name="Henrissat B."/>
            <person name="Grigoriev I.V."/>
            <person name="Hibbett D.S."/>
            <person name="Martin F."/>
            <person name="Nordberg H.P."/>
            <person name="Cantor M.N."/>
            <person name="Hua S.X."/>
        </authorList>
    </citation>
    <scope>NUCLEOTIDE SEQUENCE [LARGE SCALE GENOMIC DNA]</scope>
    <source>
        <strain evidence="2 3">441</strain>
    </source>
</reference>
<reference evidence="3" key="2">
    <citation type="submission" date="2015-01" db="EMBL/GenBank/DDBJ databases">
        <title>Evolutionary Origins and Diversification of the Mycorrhizal Mutualists.</title>
        <authorList>
            <consortium name="DOE Joint Genome Institute"/>
            <consortium name="Mycorrhizal Genomics Consortium"/>
            <person name="Kohler A."/>
            <person name="Kuo A."/>
            <person name="Nagy L.G."/>
            <person name="Floudas D."/>
            <person name="Copeland A."/>
            <person name="Barry K.W."/>
            <person name="Cichocki N."/>
            <person name="Veneault-Fourrey C."/>
            <person name="LaButti K."/>
            <person name="Lindquist E.A."/>
            <person name="Lipzen A."/>
            <person name="Lundell T."/>
            <person name="Morin E."/>
            <person name="Murat C."/>
            <person name="Riley R."/>
            <person name="Ohm R."/>
            <person name="Sun H."/>
            <person name="Tunlid A."/>
            <person name="Henrissat B."/>
            <person name="Grigoriev I.V."/>
            <person name="Hibbett D.S."/>
            <person name="Martin F."/>
        </authorList>
    </citation>
    <scope>NUCLEOTIDE SEQUENCE [LARGE SCALE GENOMIC DNA]</scope>
    <source>
        <strain evidence="3">441</strain>
    </source>
</reference>
<evidence type="ECO:0000259" key="1">
    <source>
        <dbReference type="Pfam" id="PF00078"/>
    </source>
</evidence>
<dbReference type="InterPro" id="IPR043128">
    <property type="entry name" value="Rev_trsase/Diguanyl_cyclase"/>
</dbReference>
<dbReference type="SUPFAM" id="SSF56672">
    <property type="entry name" value="DNA/RNA polymerases"/>
    <property type="match status" value="1"/>
</dbReference>
<evidence type="ECO:0000313" key="3">
    <source>
        <dbReference type="Proteomes" id="UP000054018"/>
    </source>
</evidence>
<dbReference type="PANTHER" id="PTHR37984:SF5">
    <property type="entry name" value="PROTEIN NYNRIN-LIKE"/>
    <property type="match status" value="1"/>
</dbReference>
<proteinExistence type="predicted"/>
<dbReference type="AlphaFoldDB" id="A0A0C9YY37"/>
<dbReference type="PANTHER" id="PTHR37984">
    <property type="entry name" value="PROTEIN CBG26694"/>
    <property type="match status" value="1"/>
</dbReference>
<name>A0A0C9YY37_9AGAM</name>
<organism evidence="2 3">
    <name type="scientific">Pisolithus microcarpus 441</name>
    <dbReference type="NCBI Taxonomy" id="765257"/>
    <lineage>
        <taxon>Eukaryota</taxon>
        <taxon>Fungi</taxon>
        <taxon>Dikarya</taxon>
        <taxon>Basidiomycota</taxon>
        <taxon>Agaricomycotina</taxon>
        <taxon>Agaricomycetes</taxon>
        <taxon>Agaricomycetidae</taxon>
        <taxon>Boletales</taxon>
        <taxon>Sclerodermatineae</taxon>
        <taxon>Pisolithaceae</taxon>
        <taxon>Pisolithus</taxon>
    </lineage>
</organism>
<feature type="domain" description="Reverse transcriptase" evidence="1">
    <location>
        <begin position="82"/>
        <end position="171"/>
    </location>
</feature>
<dbReference type="Proteomes" id="UP000054018">
    <property type="component" value="Unassembled WGS sequence"/>
</dbReference>
<accession>A0A0C9YY37</accession>
<dbReference type="OrthoDB" id="2684690at2759"/>
<sequence length="235" mass="27329">MPWLKKFQLIINWKMKGIEGWADVEPIPRAPCKKGAVRKTMISTDLEVKASTGKEEVILPDQYKEYAKDSDVWKGAFITPLGLFEPLVMFFGQKNSPPMFQQYMDITFCEQLMKRQQIGYMDDIIVHAKTHEELCCHIHEFLSVCCQEQLRLKISKCVFEAEEVEFLGYVIGKGQIKMHAIKTDAIQEWKEPQNLTQLRSFLGFTNFYQKFIAGYSTVSAPLHHLSKKVVPWKWD</sequence>